<protein>
    <submittedName>
        <fullName evidence="2">Uncharacterized protein</fullName>
    </submittedName>
</protein>
<sequence length="334" mass="36956">MSYDASGRYIPDFLHAHVKSLPRAETPATRNRAIATRDKGKSWQGMGGLWQDVNDSLSLMPEHLTHFLRPPPPQALPPPVHPAAAASGPSSSADFGHLDYMSQERRRYRRAVQEVKVFGASAQHQRPTIPIDDFLLRHSKLAALSRASPVVRGQQKTGQVFSAGDAPVRPGDWERVAPSQLERFTRCLGQCLRGLNGLRGPGHDIHEPSTTFGLFAPAPKVASPLSKPGWGLSHTAGPDTFLNAHVRAVSRYPRDEAMQPYERRELMSGGGTDADSYMMRHIAKMNAQQSAMGSHRVKPFESRVADMPPENRQQQRVELYLKEVQEEADAPLQA</sequence>
<evidence type="ECO:0000256" key="1">
    <source>
        <dbReference type="SAM" id="MobiDB-lite"/>
    </source>
</evidence>
<gene>
    <name evidence="2" type="ORF">CBRE1094_LOCUS19144</name>
</gene>
<feature type="compositionally biased region" description="Low complexity" evidence="1">
    <location>
        <begin position="82"/>
        <end position="93"/>
    </location>
</feature>
<evidence type="ECO:0000313" key="2">
    <source>
        <dbReference type="EMBL" id="CAD9459603.1"/>
    </source>
</evidence>
<proteinExistence type="predicted"/>
<dbReference type="EMBL" id="HBGU01035015">
    <property type="protein sequence ID" value="CAD9459603.1"/>
    <property type="molecule type" value="Transcribed_RNA"/>
</dbReference>
<organism evidence="2">
    <name type="scientific">Haptolina brevifila</name>
    <dbReference type="NCBI Taxonomy" id="156173"/>
    <lineage>
        <taxon>Eukaryota</taxon>
        <taxon>Haptista</taxon>
        <taxon>Haptophyta</taxon>
        <taxon>Prymnesiophyceae</taxon>
        <taxon>Prymnesiales</taxon>
        <taxon>Prymnesiaceae</taxon>
        <taxon>Haptolina</taxon>
    </lineage>
</organism>
<reference evidence="2" key="1">
    <citation type="submission" date="2021-01" db="EMBL/GenBank/DDBJ databases">
        <authorList>
            <person name="Corre E."/>
            <person name="Pelletier E."/>
            <person name="Niang G."/>
            <person name="Scheremetjew M."/>
            <person name="Finn R."/>
            <person name="Kale V."/>
            <person name="Holt S."/>
            <person name="Cochrane G."/>
            <person name="Meng A."/>
            <person name="Brown T."/>
            <person name="Cohen L."/>
        </authorList>
    </citation>
    <scope>NUCLEOTIDE SEQUENCE</scope>
    <source>
        <strain evidence="2">UTEX LB 985</strain>
    </source>
</reference>
<feature type="compositionally biased region" description="Pro residues" evidence="1">
    <location>
        <begin position="69"/>
        <end position="81"/>
    </location>
</feature>
<feature type="region of interest" description="Disordered" evidence="1">
    <location>
        <begin position="69"/>
        <end position="96"/>
    </location>
</feature>
<dbReference type="AlphaFoldDB" id="A0A7S2DNP8"/>
<name>A0A7S2DNP8_9EUKA</name>
<accession>A0A7S2DNP8</accession>